<dbReference type="SFLD" id="SFLDG00358">
    <property type="entry name" value="Main_(cytGST)"/>
    <property type="match status" value="1"/>
</dbReference>
<dbReference type="GO" id="GO:0006749">
    <property type="term" value="P:glutathione metabolic process"/>
    <property type="evidence" value="ECO:0007669"/>
    <property type="project" value="TreeGrafter"/>
</dbReference>
<comment type="similarity">
    <text evidence="2">Belongs to the GST superfamily.</text>
</comment>
<evidence type="ECO:0000256" key="1">
    <source>
        <dbReference type="ARBA" id="ARBA00011738"/>
    </source>
</evidence>
<protein>
    <submittedName>
        <fullName evidence="5">Glutathione S-transferase</fullName>
    </submittedName>
</protein>
<dbReference type="InterPro" id="IPR036249">
    <property type="entry name" value="Thioredoxin-like_sf"/>
</dbReference>
<name>A0A8F8QUE1_ANOGL</name>
<feature type="domain" description="GST N-terminal" evidence="3">
    <location>
        <begin position="1"/>
        <end position="82"/>
    </location>
</feature>
<proteinExistence type="evidence at transcript level"/>
<dbReference type="InterPro" id="IPR036282">
    <property type="entry name" value="Glutathione-S-Trfase_C_sf"/>
</dbReference>
<dbReference type="SUPFAM" id="SSF52833">
    <property type="entry name" value="Thioredoxin-like"/>
    <property type="match status" value="1"/>
</dbReference>
<dbReference type="Pfam" id="PF00043">
    <property type="entry name" value="GST_C"/>
    <property type="match status" value="1"/>
</dbReference>
<dbReference type="CDD" id="cd03045">
    <property type="entry name" value="GST_N_Delta_Epsilon"/>
    <property type="match status" value="1"/>
</dbReference>
<dbReference type="Pfam" id="PF02798">
    <property type="entry name" value="GST_N"/>
    <property type="match status" value="1"/>
</dbReference>
<evidence type="ECO:0000259" key="3">
    <source>
        <dbReference type="PROSITE" id="PS50404"/>
    </source>
</evidence>
<evidence type="ECO:0000313" key="5">
    <source>
        <dbReference type="EMBL" id="QYA72008.1"/>
    </source>
</evidence>
<dbReference type="PROSITE" id="PS50405">
    <property type="entry name" value="GST_CTER"/>
    <property type="match status" value="1"/>
</dbReference>
<dbReference type="EMBL" id="MW809380">
    <property type="protein sequence ID" value="QYA72008.1"/>
    <property type="molecule type" value="mRNA"/>
</dbReference>
<evidence type="ECO:0000259" key="4">
    <source>
        <dbReference type="PROSITE" id="PS50405"/>
    </source>
</evidence>
<dbReference type="SFLD" id="SFLDS00019">
    <property type="entry name" value="Glutathione_Transferase_(cytos"/>
    <property type="match status" value="1"/>
</dbReference>
<dbReference type="Gene3D" id="3.40.30.10">
    <property type="entry name" value="Glutaredoxin"/>
    <property type="match status" value="1"/>
</dbReference>
<sequence>MPITVYGMNASPVVRGTLMAVEALGLEFERIEVNTMLGDQFKPEFLKLNPLHTIPTIQDGDFVIWDSHAINSYLVDKYGKDDSFYPKDLQKRAVINQRLYFDCVLFPKILAVFSSIKNEAVSVRKDLADPLVEAYTSLETLLARSTYAAGEQVTIADFSLVATISSANVVVPVESSRFPRTTEWLTKMQDLPYYHAGNQVGLDRLIAAVKNKFTSL</sequence>
<dbReference type="FunFam" id="1.20.1050.10:FF:000007">
    <property type="entry name" value="Glutathione S-transferase 1-1"/>
    <property type="match status" value="1"/>
</dbReference>
<dbReference type="Gene3D" id="1.20.1050.10">
    <property type="match status" value="1"/>
</dbReference>
<dbReference type="FunFam" id="3.40.30.10:FF:000034">
    <property type="entry name" value="glutathione S-transferase 1"/>
    <property type="match status" value="1"/>
</dbReference>
<dbReference type="PROSITE" id="PS50404">
    <property type="entry name" value="GST_NTER"/>
    <property type="match status" value="1"/>
</dbReference>
<reference evidence="5" key="1">
    <citation type="submission" date="2021-03" db="EMBL/GenBank/DDBJ databases">
        <authorList>
            <person name="Li R."/>
            <person name="Gong F."/>
            <person name="Pan H."/>
            <person name="Liang H."/>
            <person name="Miao H."/>
            <person name="Zhao Y."/>
            <person name="Duan L."/>
            <person name="Yang H."/>
            <person name="Wang L."/>
            <person name="Chen S."/>
            <person name="Zhu H."/>
        </authorList>
    </citation>
    <scope>NUCLEOTIDE SEQUENCE</scope>
    <source>
        <strain evidence="5">AglaGSTE3</strain>
    </source>
</reference>
<dbReference type="PANTHER" id="PTHR43969:SF9">
    <property type="entry name" value="GLUTATHIONE S TRANSFERASE D10, ISOFORM A-RELATED"/>
    <property type="match status" value="1"/>
</dbReference>
<organism evidence="5">
    <name type="scientific">Anoplophora glabripennis</name>
    <name type="common">Asian longhorn beetle</name>
    <name type="synonym">Anoplophora nobilis</name>
    <dbReference type="NCBI Taxonomy" id="217634"/>
    <lineage>
        <taxon>Eukaryota</taxon>
        <taxon>Metazoa</taxon>
        <taxon>Ecdysozoa</taxon>
        <taxon>Arthropoda</taxon>
        <taxon>Hexapoda</taxon>
        <taxon>Insecta</taxon>
        <taxon>Pterygota</taxon>
        <taxon>Neoptera</taxon>
        <taxon>Endopterygota</taxon>
        <taxon>Coleoptera</taxon>
        <taxon>Polyphaga</taxon>
        <taxon>Cucujiformia</taxon>
        <taxon>Chrysomeloidea</taxon>
        <taxon>Cerambycidae</taxon>
        <taxon>Lamiinae</taxon>
        <taxon>Lamiini</taxon>
        <taxon>Anoplophora</taxon>
    </lineage>
</organism>
<accession>A0A8F8QUE1</accession>
<evidence type="ECO:0000256" key="2">
    <source>
        <dbReference type="RuleBase" id="RU003494"/>
    </source>
</evidence>
<dbReference type="GO" id="GO:0004364">
    <property type="term" value="F:glutathione transferase activity"/>
    <property type="evidence" value="ECO:0007669"/>
    <property type="project" value="TreeGrafter"/>
</dbReference>
<feature type="domain" description="GST C-terminal" evidence="4">
    <location>
        <begin position="88"/>
        <end position="213"/>
    </location>
</feature>
<dbReference type="CDD" id="cd03177">
    <property type="entry name" value="GST_C_Delta_Epsilon"/>
    <property type="match status" value="1"/>
</dbReference>
<dbReference type="AlphaFoldDB" id="A0A8F8QUE1"/>
<comment type="subunit">
    <text evidence="1">Homodimer.</text>
</comment>
<dbReference type="InterPro" id="IPR010987">
    <property type="entry name" value="Glutathione-S-Trfase_C-like"/>
</dbReference>
<dbReference type="InterPro" id="IPR004045">
    <property type="entry name" value="Glutathione_S-Trfase_N"/>
</dbReference>
<keyword evidence="5" id="KW-0808">Transferase</keyword>
<dbReference type="PANTHER" id="PTHR43969">
    <property type="entry name" value="GLUTATHIONE S TRANSFERASE D10, ISOFORM A-RELATED"/>
    <property type="match status" value="1"/>
</dbReference>
<dbReference type="SUPFAM" id="SSF47616">
    <property type="entry name" value="GST C-terminal domain-like"/>
    <property type="match status" value="1"/>
</dbReference>
<dbReference type="SFLD" id="SFLDG01153">
    <property type="entry name" value="Main.4:_Theta-like"/>
    <property type="match status" value="1"/>
</dbReference>
<dbReference type="InterPro" id="IPR004046">
    <property type="entry name" value="GST_C"/>
</dbReference>
<dbReference type="InterPro" id="IPR040079">
    <property type="entry name" value="Glutathione_S-Trfase"/>
</dbReference>